<name>A0A7Y4D3P3_VIBSP</name>
<dbReference type="CDD" id="cd07821">
    <property type="entry name" value="PYR_PYL_RCAR_like"/>
    <property type="match status" value="1"/>
</dbReference>
<dbReference type="RefSeq" id="WP_171327286.1">
    <property type="nucleotide sequence ID" value="NZ_CAWPOP010000001.1"/>
</dbReference>
<dbReference type="Pfam" id="PF10604">
    <property type="entry name" value="Polyketide_cyc2"/>
    <property type="match status" value="1"/>
</dbReference>
<protein>
    <submittedName>
        <fullName evidence="1">SRPBCC family protein</fullName>
    </submittedName>
</protein>
<evidence type="ECO:0000313" key="2">
    <source>
        <dbReference type="Proteomes" id="UP000519158"/>
    </source>
</evidence>
<organism evidence="1 2">
    <name type="scientific">Vibrio splendidus</name>
    <dbReference type="NCBI Taxonomy" id="29497"/>
    <lineage>
        <taxon>Bacteria</taxon>
        <taxon>Pseudomonadati</taxon>
        <taxon>Pseudomonadota</taxon>
        <taxon>Gammaproteobacteria</taxon>
        <taxon>Vibrionales</taxon>
        <taxon>Vibrionaceae</taxon>
        <taxon>Vibrio</taxon>
    </lineage>
</organism>
<dbReference type="Gene3D" id="3.30.530.20">
    <property type="match status" value="1"/>
</dbReference>
<dbReference type="InterPro" id="IPR023393">
    <property type="entry name" value="START-like_dom_sf"/>
</dbReference>
<reference evidence="1 2" key="1">
    <citation type="submission" date="2019-09" db="EMBL/GenBank/DDBJ databases">
        <title>Draft genome sequencing and comparative genomics of hatchery-associated Vibrios.</title>
        <authorList>
            <person name="Kehlet-Delgado H."/>
            <person name="Mueller R.S."/>
        </authorList>
    </citation>
    <scope>NUCLEOTIDE SEQUENCE [LARGE SCALE GENOMIC DNA]</scope>
    <source>
        <strain evidence="1 2">99-70-13A3</strain>
    </source>
</reference>
<dbReference type="Proteomes" id="UP000519158">
    <property type="component" value="Unassembled WGS sequence"/>
</dbReference>
<dbReference type="InterPro" id="IPR019587">
    <property type="entry name" value="Polyketide_cyclase/dehydratase"/>
</dbReference>
<dbReference type="AlphaFoldDB" id="A0A7Y4D3P3"/>
<gene>
    <name evidence="1" type="ORF">F0234_00820</name>
</gene>
<dbReference type="EMBL" id="VTXL01000001">
    <property type="protein sequence ID" value="NOJ11307.1"/>
    <property type="molecule type" value="Genomic_DNA"/>
</dbReference>
<dbReference type="PANTHER" id="PTHR39332:SF7">
    <property type="entry name" value="SRPBCC FAMILY PROTEIN"/>
    <property type="match status" value="1"/>
</dbReference>
<dbReference type="PANTHER" id="PTHR39332">
    <property type="entry name" value="BLL4707 PROTEIN"/>
    <property type="match status" value="1"/>
</dbReference>
<sequence length="162" mass="18643">MDNNTCHRHFYPTIPKTKTLRIEKQIDAPANVVWGVVGNFSRFDRFTDGLNKCQMIGEGLGQVRVKAFDSGDYVVDQISFRDDRNMQMQFNIISTSLNIRSLWEFMSVEKLSRSRCKVIWEMAAEPKKGLQEELEVFLSGFAHAALNNVENICCEKVNEVYP</sequence>
<comment type="caution">
    <text evidence="1">The sequence shown here is derived from an EMBL/GenBank/DDBJ whole genome shotgun (WGS) entry which is preliminary data.</text>
</comment>
<proteinExistence type="predicted"/>
<dbReference type="SUPFAM" id="SSF55961">
    <property type="entry name" value="Bet v1-like"/>
    <property type="match status" value="1"/>
</dbReference>
<evidence type="ECO:0000313" key="1">
    <source>
        <dbReference type="EMBL" id="NOJ11307.1"/>
    </source>
</evidence>
<accession>A0A7Y4D3P3</accession>